<proteinExistence type="predicted"/>
<feature type="non-terminal residue" evidence="2">
    <location>
        <position position="138"/>
    </location>
</feature>
<evidence type="ECO:0000313" key="2">
    <source>
        <dbReference type="EMBL" id="WVZ92706.1"/>
    </source>
</evidence>
<accession>A0AAQ3XAN0</accession>
<feature type="compositionally biased region" description="Basic residues" evidence="1">
    <location>
        <begin position="95"/>
        <end position="112"/>
    </location>
</feature>
<feature type="region of interest" description="Disordered" evidence="1">
    <location>
        <begin position="1"/>
        <end position="138"/>
    </location>
</feature>
<organism evidence="2 3">
    <name type="scientific">Paspalum notatum var. saurae</name>
    <dbReference type="NCBI Taxonomy" id="547442"/>
    <lineage>
        <taxon>Eukaryota</taxon>
        <taxon>Viridiplantae</taxon>
        <taxon>Streptophyta</taxon>
        <taxon>Embryophyta</taxon>
        <taxon>Tracheophyta</taxon>
        <taxon>Spermatophyta</taxon>
        <taxon>Magnoliopsida</taxon>
        <taxon>Liliopsida</taxon>
        <taxon>Poales</taxon>
        <taxon>Poaceae</taxon>
        <taxon>PACMAD clade</taxon>
        <taxon>Panicoideae</taxon>
        <taxon>Andropogonodae</taxon>
        <taxon>Paspaleae</taxon>
        <taxon>Paspalinae</taxon>
        <taxon>Paspalum</taxon>
    </lineage>
</organism>
<dbReference type="Proteomes" id="UP001341281">
    <property type="component" value="Chromosome 09"/>
</dbReference>
<dbReference type="EMBL" id="CP144753">
    <property type="protein sequence ID" value="WVZ92706.1"/>
    <property type="molecule type" value="Genomic_DNA"/>
</dbReference>
<feature type="compositionally biased region" description="Pro residues" evidence="1">
    <location>
        <begin position="1"/>
        <end position="19"/>
    </location>
</feature>
<reference evidence="2 3" key="1">
    <citation type="submission" date="2024-02" db="EMBL/GenBank/DDBJ databases">
        <title>High-quality chromosome-scale genome assembly of Pensacola bahiagrass (Paspalum notatum Flugge var. saurae).</title>
        <authorList>
            <person name="Vega J.M."/>
            <person name="Podio M."/>
            <person name="Orjuela J."/>
            <person name="Siena L.A."/>
            <person name="Pessino S.C."/>
            <person name="Combes M.C."/>
            <person name="Mariac C."/>
            <person name="Albertini E."/>
            <person name="Pupilli F."/>
            <person name="Ortiz J.P.A."/>
            <person name="Leblanc O."/>
        </authorList>
    </citation>
    <scope>NUCLEOTIDE SEQUENCE [LARGE SCALE GENOMIC DNA]</scope>
    <source>
        <strain evidence="2">R1</strain>
        <tissue evidence="2">Leaf</tissue>
    </source>
</reference>
<dbReference type="AlphaFoldDB" id="A0AAQ3XAN0"/>
<gene>
    <name evidence="2" type="ORF">U9M48_038752</name>
</gene>
<evidence type="ECO:0000313" key="3">
    <source>
        <dbReference type="Proteomes" id="UP001341281"/>
    </source>
</evidence>
<keyword evidence="3" id="KW-1185">Reference proteome</keyword>
<feature type="compositionally biased region" description="Basic and acidic residues" evidence="1">
    <location>
        <begin position="82"/>
        <end position="94"/>
    </location>
</feature>
<protein>
    <submittedName>
        <fullName evidence="2">Uncharacterized protein</fullName>
    </submittedName>
</protein>
<name>A0AAQ3XAN0_PASNO</name>
<evidence type="ECO:0000256" key="1">
    <source>
        <dbReference type="SAM" id="MobiDB-lite"/>
    </source>
</evidence>
<sequence length="138" mass="15078">GPTIFPPTRPNQPEKPSPSPSRFGSLGRFHRGAAPLLPTPRQSSAATVSPLPAERRPSAAALASSRSRRWPDLCGSGLRTKSQSERKENMDATVRRRGRRPGSRTRTRRRRGPRADRREETVCGDTSLTGGVLNNADV</sequence>